<evidence type="ECO:0000313" key="9">
    <source>
        <dbReference type="EMBL" id="PIR14056.1"/>
    </source>
</evidence>
<dbReference type="InterPro" id="IPR003661">
    <property type="entry name" value="HisK_dim/P_dom"/>
</dbReference>
<feature type="transmembrane region" description="Helical" evidence="7">
    <location>
        <begin position="24"/>
        <end position="44"/>
    </location>
</feature>
<comment type="caution">
    <text evidence="9">The sequence shown here is derived from an EMBL/GenBank/DDBJ whole genome shotgun (WGS) entry which is preliminary data.</text>
</comment>
<keyword evidence="3" id="KW-0597">Phosphoprotein</keyword>
<evidence type="ECO:0000256" key="5">
    <source>
        <dbReference type="ARBA" id="ARBA00022777"/>
    </source>
</evidence>
<dbReference type="InterPro" id="IPR036890">
    <property type="entry name" value="HATPase_C_sf"/>
</dbReference>
<dbReference type="PANTHER" id="PTHR43711">
    <property type="entry name" value="TWO-COMPONENT HISTIDINE KINASE"/>
    <property type="match status" value="1"/>
</dbReference>
<dbReference type="Gene3D" id="1.10.287.130">
    <property type="match status" value="1"/>
</dbReference>
<dbReference type="SUPFAM" id="SSF47384">
    <property type="entry name" value="Homodimeric domain of signal transducing histidine kinase"/>
    <property type="match status" value="1"/>
</dbReference>
<keyword evidence="7" id="KW-0812">Transmembrane</keyword>
<dbReference type="SMART" id="SM00387">
    <property type="entry name" value="HATPase_c"/>
    <property type="match status" value="1"/>
</dbReference>
<keyword evidence="7" id="KW-0472">Membrane</keyword>
<dbReference type="EMBL" id="PCWW01000004">
    <property type="protein sequence ID" value="PIR14056.1"/>
    <property type="molecule type" value="Genomic_DNA"/>
</dbReference>
<comment type="catalytic activity">
    <reaction evidence="1">
        <text>ATP + protein L-histidine = ADP + protein N-phospho-L-histidine.</text>
        <dbReference type="EC" id="2.7.13.3"/>
    </reaction>
</comment>
<sequence>MIGHLNLIKDCRNYKVRLWQCPQFLFLIMGLFIIISIISTYYVARFYVEPEIVALMVLVLTGILFVISYIVVYSFEQIVISSQAKSEFVNIMSHELRSPLSAMKWQLNLIQRLKPNGEEIIPMLAVLEEKNEEMIKLSNKLLEIDQIEGNGLTLKPTTFSLSKIVDTVLKEQDGFAYIKDITLVKNAPKDSLFVIADERKIKDVLGHLIDNAIRYSLKKGDVVISIEKVPGFVKCSISDSGIGISSNDSKKVFTKFFRNQSIVSYQTRGTGIGLFIAKAIIEASGGKIGFESVEGRGSTFWFTLPLSTGQNA</sequence>
<evidence type="ECO:0000256" key="1">
    <source>
        <dbReference type="ARBA" id="ARBA00000085"/>
    </source>
</evidence>
<evidence type="ECO:0000256" key="6">
    <source>
        <dbReference type="ARBA" id="ARBA00023012"/>
    </source>
</evidence>
<evidence type="ECO:0000259" key="8">
    <source>
        <dbReference type="PROSITE" id="PS50109"/>
    </source>
</evidence>
<dbReference type="GO" id="GO:0000155">
    <property type="term" value="F:phosphorelay sensor kinase activity"/>
    <property type="evidence" value="ECO:0007669"/>
    <property type="project" value="InterPro"/>
</dbReference>
<dbReference type="InterPro" id="IPR004358">
    <property type="entry name" value="Sig_transdc_His_kin-like_C"/>
</dbReference>
<dbReference type="InterPro" id="IPR050736">
    <property type="entry name" value="Sensor_HK_Regulatory"/>
</dbReference>
<dbReference type="Gene3D" id="3.30.565.10">
    <property type="entry name" value="Histidine kinase-like ATPase, C-terminal domain"/>
    <property type="match status" value="1"/>
</dbReference>
<name>A0A2M6KAC2_9BACT</name>
<dbReference type="AlphaFoldDB" id="A0A2M6KAC2"/>
<keyword evidence="5" id="KW-0418">Kinase</keyword>
<reference evidence="9 10" key="1">
    <citation type="submission" date="2017-09" db="EMBL/GenBank/DDBJ databases">
        <title>Depth-based differentiation of microbial function through sediment-hosted aquifers and enrichment of novel symbionts in the deep terrestrial subsurface.</title>
        <authorList>
            <person name="Probst A.J."/>
            <person name="Ladd B."/>
            <person name="Jarett J.K."/>
            <person name="Geller-Mcgrath D.E."/>
            <person name="Sieber C.M."/>
            <person name="Emerson J.B."/>
            <person name="Anantharaman K."/>
            <person name="Thomas B.C."/>
            <person name="Malmstrom R."/>
            <person name="Stieglmeier M."/>
            <person name="Klingl A."/>
            <person name="Woyke T."/>
            <person name="Ryan C.M."/>
            <person name="Banfield J.F."/>
        </authorList>
    </citation>
    <scope>NUCLEOTIDE SEQUENCE [LARGE SCALE GENOMIC DNA]</scope>
    <source>
        <strain evidence="9">CG11_big_fil_rev_8_21_14_0_20_39_10</strain>
    </source>
</reference>
<dbReference type="EC" id="2.7.13.3" evidence="2"/>
<gene>
    <name evidence="9" type="ORF">COV49_00150</name>
</gene>
<dbReference type="PANTHER" id="PTHR43711:SF31">
    <property type="entry name" value="HISTIDINE KINASE"/>
    <property type="match status" value="1"/>
</dbReference>
<dbReference type="Proteomes" id="UP000230869">
    <property type="component" value="Unassembled WGS sequence"/>
</dbReference>
<dbReference type="Pfam" id="PF00512">
    <property type="entry name" value="HisKA"/>
    <property type="match status" value="1"/>
</dbReference>
<dbReference type="PROSITE" id="PS50109">
    <property type="entry name" value="HIS_KIN"/>
    <property type="match status" value="1"/>
</dbReference>
<dbReference type="Pfam" id="PF02518">
    <property type="entry name" value="HATPase_c"/>
    <property type="match status" value="1"/>
</dbReference>
<dbReference type="SUPFAM" id="SSF55874">
    <property type="entry name" value="ATPase domain of HSP90 chaperone/DNA topoisomerase II/histidine kinase"/>
    <property type="match status" value="1"/>
</dbReference>
<evidence type="ECO:0000256" key="4">
    <source>
        <dbReference type="ARBA" id="ARBA00022679"/>
    </source>
</evidence>
<evidence type="ECO:0000256" key="7">
    <source>
        <dbReference type="SAM" id="Phobius"/>
    </source>
</evidence>
<dbReference type="InterPro" id="IPR003594">
    <property type="entry name" value="HATPase_dom"/>
</dbReference>
<evidence type="ECO:0000313" key="10">
    <source>
        <dbReference type="Proteomes" id="UP000230869"/>
    </source>
</evidence>
<dbReference type="SMART" id="SM00388">
    <property type="entry name" value="HisKA"/>
    <property type="match status" value="1"/>
</dbReference>
<proteinExistence type="predicted"/>
<keyword evidence="4" id="KW-0808">Transferase</keyword>
<evidence type="ECO:0000256" key="2">
    <source>
        <dbReference type="ARBA" id="ARBA00012438"/>
    </source>
</evidence>
<keyword evidence="7" id="KW-1133">Transmembrane helix</keyword>
<feature type="transmembrane region" description="Helical" evidence="7">
    <location>
        <begin position="53"/>
        <end position="75"/>
    </location>
</feature>
<accession>A0A2M6KAC2</accession>
<dbReference type="CDD" id="cd00082">
    <property type="entry name" value="HisKA"/>
    <property type="match status" value="1"/>
</dbReference>
<organism evidence="9 10">
    <name type="scientific">Candidatus Falkowbacteria bacterium CG11_big_fil_rev_8_21_14_0_20_39_10</name>
    <dbReference type="NCBI Taxonomy" id="1974570"/>
    <lineage>
        <taxon>Bacteria</taxon>
        <taxon>Candidatus Falkowiibacteriota</taxon>
    </lineage>
</organism>
<dbReference type="PRINTS" id="PR00344">
    <property type="entry name" value="BCTRLSENSOR"/>
</dbReference>
<dbReference type="FunFam" id="3.30.565.10:FF:000006">
    <property type="entry name" value="Sensor histidine kinase WalK"/>
    <property type="match status" value="1"/>
</dbReference>
<feature type="domain" description="Histidine kinase" evidence="8">
    <location>
        <begin position="91"/>
        <end position="308"/>
    </location>
</feature>
<evidence type="ECO:0000256" key="3">
    <source>
        <dbReference type="ARBA" id="ARBA00022553"/>
    </source>
</evidence>
<dbReference type="InterPro" id="IPR005467">
    <property type="entry name" value="His_kinase_dom"/>
</dbReference>
<dbReference type="InterPro" id="IPR036097">
    <property type="entry name" value="HisK_dim/P_sf"/>
</dbReference>
<protein>
    <recommendedName>
        <fullName evidence="2">histidine kinase</fullName>
        <ecNumber evidence="2">2.7.13.3</ecNumber>
    </recommendedName>
</protein>
<keyword evidence="6" id="KW-0902">Two-component regulatory system</keyword>